<dbReference type="GO" id="GO:0032259">
    <property type="term" value="P:methylation"/>
    <property type="evidence" value="ECO:0007669"/>
    <property type="project" value="UniProtKB-KW"/>
</dbReference>
<keyword evidence="3" id="KW-0489">Methyltransferase</keyword>
<dbReference type="InterPro" id="IPR041698">
    <property type="entry name" value="Methyltransf_25"/>
</dbReference>
<keyword evidence="1" id="KW-0808">Transferase</keyword>
<dbReference type="EMBL" id="JACHYB010000001">
    <property type="protein sequence ID" value="MBB3186328.1"/>
    <property type="molecule type" value="Genomic_DNA"/>
</dbReference>
<keyword evidence="3" id="KW-0830">Ubiquinone</keyword>
<dbReference type="Pfam" id="PF13649">
    <property type="entry name" value="Methyltransf_25"/>
    <property type="match status" value="1"/>
</dbReference>
<keyword evidence="4" id="KW-1185">Reference proteome</keyword>
<accession>A0A7W5DQ90</accession>
<dbReference type="PANTHER" id="PTHR43861">
    <property type="entry name" value="TRANS-ACONITATE 2-METHYLTRANSFERASE-RELATED"/>
    <property type="match status" value="1"/>
</dbReference>
<name>A0A7W5DQ90_9PORP</name>
<dbReference type="Proteomes" id="UP000544222">
    <property type="component" value="Unassembled WGS sequence"/>
</dbReference>
<dbReference type="SUPFAM" id="SSF53335">
    <property type="entry name" value="S-adenosyl-L-methionine-dependent methyltransferases"/>
    <property type="match status" value="1"/>
</dbReference>
<gene>
    <name evidence="3" type="ORF">FHX64_000491</name>
</gene>
<dbReference type="RefSeq" id="WP_221202124.1">
    <property type="nucleotide sequence ID" value="NZ_JACHYB010000001.1"/>
</dbReference>
<evidence type="ECO:0000313" key="4">
    <source>
        <dbReference type="Proteomes" id="UP000544222"/>
    </source>
</evidence>
<comment type="caution">
    <text evidence="3">The sequence shown here is derived from an EMBL/GenBank/DDBJ whole genome shotgun (WGS) entry which is preliminary data.</text>
</comment>
<reference evidence="3 4" key="1">
    <citation type="submission" date="2020-08" db="EMBL/GenBank/DDBJ databases">
        <title>Genomic Encyclopedia of Type Strains, Phase IV (KMG-IV): sequencing the most valuable type-strain genomes for metagenomic binning, comparative biology and taxonomic classification.</title>
        <authorList>
            <person name="Goeker M."/>
        </authorList>
    </citation>
    <scope>NUCLEOTIDE SEQUENCE [LARGE SCALE GENOMIC DNA]</scope>
    <source>
        <strain evidence="3 4">DSM 27471</strain>
    </source>
</reference>
<feature type="domain" description="Methyltransferase" evidence="2">
    <location>
        <begin position="46"/>
        <end position="147"/>
    </location>
</feature>
<evidence type="ECO:0000259" key="2">
    <source>
        <dbReference type="Pfam" id="PF13649"/>
    </source>
</evidence>
<protein>
    <submittedName>
        <fullName evidence="3">Ubiquinone/menaquinone biosynthesis C-methylase UbiE</fullName>
    </submittedName>
</protein>
<dbReference type="Gene3D" id="3.40.50.150">
    <property type="entry name" value="Vaccinia Virus protein VP39"/>
    <property type="match status" value="1"/>
</dbReference>
<evidence type="ECO:0000256" key="1">
    <source>
        <dbReference type="ARBA" id="ARBA00022679"/>
    </source>
</evidence>
<dbReference type="CDD" id="cd02440">
    <property type="entry name" value="AdoMet_MTases"/>
    <property type="match status" value="1"/>
</dbReference>
<organism evidence="3 4">
    <name type="scientific">Microbacter margulisiae</name>
    <dbReference type="NCBI Taxonomy" id="1350067"/>
    <lineage>
        <taxon>Bacteria</taxon>
        <taxon>Pseudomonadati</taxon>
        <taxon>Bacteroidota</taxon>
        <taxon>Bacteroidia</taxon>
        <taxon>Bacteroidales</taxon>
        <taxon>Porphyromonadaceae</taxon>
        <taxon>Microbacter</taxon>
    </lineage>
</organism>
<proteinExistence type="predicted"/>
<dbReference type="GO" id="GO:0008168">
    <property type="term" value="F:methyltransferase activity"/>
    <property type="evidence" value="ECO:0007669"/>
    <property type="project" value="UniProtKB-KW"/>
</dbReference>
<dbReference type="AlphaFoldDB" id="A0A7W5DQ90"/>
<dbReference type="InterPro" id="IPR029063">
    <property type="entry name" value="SAM-dependent_MTases_sf"/>
</dbReference>
<sequence length="239" mass="27502">MENWKTENLAETYLEGVRSAIPFAYEEIEILLRIIKSFNPNFNSFLDLGCGDGVLGKTLLTNKPQSKGVFVDFSEPMIKAAKANCQEYRNQTTFAVQDIGDINWLDKISKELPVDVVVSGFAIHHQADNNKKRIYRDIFDRVLKPGGIFLNLEQVKSATPQIESIFNEFFMDKMREFKKENNTNISIETIETEFYKDKEINILAPVEKQCDWLREIGFSQVDCFFKAFELSIFGGIKPE</sequence>
<evidence type="ECO:0000313" key="3">
    <source>
        <dbReference type="EMBL" id="MBB3186328.1"/>
    </source>
</evidence>